<feature type="region of interest" description="Disordered" evidence="1">
    <location>
        <begin position="32"/>
        <end position="51"/>
    </location>
</feature>
<dbReference type="PANTHER" id="PTHR37755">
    <property type="entry name" value="PROTEIN TIC 56, CHLOROPLASTIC"/>
    <property type="match status" value="1"/>
</dbReference>
<evidence type="ECO:0000313" key="4">
    <source>
        <dbReference type="Proteomes" id="UP000015453"/>
    </source>
</evidence>
<dbReference type="InterPro" id="IPR025640">
    <property type="entry name" value="GYF_2"/>
</dbReference>
<evidence type="ECO:0000259" key="2">
    <source>
        <dbReference type="Pfam" id="PF14237"/>
    </source>
</evidence>
<sequence>NWFHNPNRVPFQPLSLVRSFLNFKPSSKTPNFASISNPFSGKPKSRNGKQPGKYTKMLEQYFWEIENFPDYRHTPEVEEILNEHPFIEKKENPTKEEIEENEKWWDALEASPVTKFLIRAEEIADSINEAELQENSVPYRKEDRKLWQAVPHVIGLDGRPMPRKAIKSKQESDDKFWDFARQFFFGLWCFRQRPYPPGRPIDVAQAIGYKRLEKRYYDFIMRSGGFFYKDRLGRTRGPMELIQLKTAWGAGIIDKHTFVWGEDMDEWAPIGMIYGMERAIATW</sequence>
<comment type="caution">
    <text evidence="3">The sequence shown here is derived from an EMBL/GenBank/DDBJ whole genome shotgun (WGS) entry which is preliminary data.</text>
</comment>
<dbReference type="OrthoDB" id="523541at2759"/>
<dbReference type="Pfam" id="PF14237">
    <property type="entry name" value="GYF_2"/>
    <property type="match status" value="1"/>
</dbReference>
<accession>S8CGL7</accession>
<feature type="non-terminal residue" evidence="3">
    <location>
        <position position="283"/>
    </location>
</feature>
<protein>
    <recommendedName>
        <fullName evidence="2">GYF domain-containing protein</fullName>
    </recommendedName>
</protein>
<feature type="domain" description="GYF" evidence="2">
    <location>
        <begin position="228"/>
        <end position="273"/>
    </location>
</feature>
<dbReference type="InterPro" id="IPR037471">
    <property type="entry name" value="TIC56"/>
</dbReference>
<proteinExistence type="predicted"/>
<gene>
    <name evidence="3" type="ORF">M569_11052</name>
</gene>
<dbReference type="GO" id="GO:0045037">
    <property type="term" value="P:protein import into chloroplast stroma"/>
    <property type="evidence" value="ECO:0007669"/>
    <property type="project" value="TreeGrafter"/>
</dbReference>
<feature type="non-terminal residue" evidence="3">
    <location>
        <position position="1"/>
    </location>
</feature>
<dbReference type="EMBL" id="AUSU01005279">
    <property type="protein sequence ID" value="EPS63731.1"/>
    <property type="molecule type" value="Genomic_DNA"/>
</dbReference>
<name>S8CGL7_9LAMI</name>
<reference evidence="3 4" key="1">
    <citation type="journal article" date="2013" name="BMC Genomics">
        <title>The miniature genome of a carnivorous plant Genlisea aurea contains a low number of genes and short non-coding sequences.</title>
        <authorList>
            <person name="Leushkin E.V."/>
            <person name="Sutormin R.A."/>
            <person name="Nabieva E.R."/>
            <person name="Penin A.A."/>
            <person name="Kondrashov A.S."/>
            <person name="Logacheva M.D."/>
        </authorList>
    </citation>
    <scope>NUCLEOTIDE SEQUENCE [LARGE SCALE GENOMIC DNA]</scope>
</reference>
<evidence type="ECO:0000256" key="1">
    <source>
        <dbReference type="SAM" id="MobiDB-lite"/>
    </source>
</evidence>
<dbReference type="Proteomes" id="UP000015453">
    <property type="component" value="Unassembled WGS sequence"/>
</dbReference>
<dbReference type="AlphaFoldDB" id="S8CGL7"/>
<dbReference type="GO" id="GO:0009706">
    <property type="term" value="C:chloroplast inner membrane"/>
    <property type="evidence" value="ECO:0007669"/>
    <property type="project" value="TreeGrafter"/>
</dbReference>
<dbReference type="PANTHER" id="PTHR37755:SF1">
    <property type="entry name" value="PROTEIN TIC 56, CHLOROPLASTIC"/>
    <property type="match status" value="1"/>
</dbReference>
<keyword evidence="4" id="KW-1185">Reference proteome</keyword>
<evidence type="ECO:0000313" key="3">
    <source>
        <dbReference type="EMBL" id="EPS63731.1"/>
    </source>
</evidence>
<organism evidence="3 4">
    <name type="scientific">Genlisea aurea</name>
    <dbReference type="NCBI Taxonomy" id="192259"/>
    <lineage>
        <taxon>Eukaryota</taxon>
        <taxon>Viridiplantae</taxon>
        <taxon>Streptophyta</taxon>
        <taxon>Embryophyta</taxon>
        <taxon>Tracheophyta</taxon>
        <taxon>Spermatophyta</taxon>
        <taxon>Magnoliopsida</taxon>
        <taxon>eudicotyledons</taxon>
        <taxon>Gunneridae</taxon>
        <taxon>Pentapetalae</taxon>
        <taxon>asterids</taxon>
        <taxon>lamiids</taxon>
        <taxon>Lamiales</taxon>
        <taxon>Lentibulariaceae</taxon>
        <taxon>Genlisea</taxon>
    </lineage>
</organism>